<feature type="region of interest" description="Disordered" evidence="1">
    <location>
        <begin position="46"/>
        <end position="67"/>
    </location>
</feature>
<evidence type="ECO:0000256" key="1">
    <source>
        <dbReference type="SAM" id="MobiDB-lite"/>
    </source>
</evidence>
<feature type="compositionally biased region" description="Polar residues" evidence="1">
    <location>
        <begin position="56"/>
        <end position="67"/>
    </location>
</feature>
<gene>
    <name evidence="2" type="ORF">NDU88_007314</name>
</gene>
<dbReference type="Proteomes" id="UP001066276">
    <property type="component" value="Chromosome 1_2"/>
</dbReference>
<comment type="caution">
    <text evidence="2">The sequence shown here is derived from an EMBL/GenBank/DDBJ whole genome shotgun (WGS) entry which is preliminary data.</text>
</comment>
<accession>A0AAV7WH62</accession>
<proteinExistence type="predicted"/>
<reference evidence="2" key="1">
    <citation type="journal article" date="2022" name="bioRxiv">
        <title>Sequencing and chromosome-scale assembly of the giantPleurodeles waltlgenome.</title>
        <authorList>
            <person name="Brown T."/>
            <person name="Elewa A."/>
            <person name="Iarovenko S."/>
            <person name="Subramanian E."/>
            <person name="Araus A.J."/>
            <person name="Petzold A."/>
            <person name="Susuki M."/>
            <person name="Suzuki K.-i.T."/>
            <person name="Hayashi T."/>
            <person name="Toyoda A."/>
            <person name="Oliveira C."/>
            <person name="Osipova E."/>
            <person name="Leigh N.D."/>
            <person name="Simon A."/>
            <person name="Yun M.H."/>
        </authorList>
    </citation>
    <scope>NUCLEOTIDE SEQUENCE</scope>
    <source>
        <strain evidence="2">20211129_DDA</strain>
        <tissue evidence="2">Liver</tissue>
    </source>
</reference>
<dbReference type="AlphaFoldDB" id="A0AAV7WH62"/>
<protein>
    <submittedName>
        <fullName evidence="2">Uncharacterized protein</fullName>
    </submittedName>
</protein>
<keyword evidence="3" id="KW-1185">Reference proteome</keyword>
<name>A0AAV7WH62_PLEWA</name>
<organism evidence="2 3">
    <name type="scientific">Pleurodeles waltl</name>
    <name type="common">Iberian ribbed newt</name>
    <dbReference type="NCBI Taxonomy" id="8319"/>
    <lineage>
        <taxon>Eukaryota</taxon>
        <taxon>Metazoa</taxon>
        <taxon>Chordata</taxon>
        <taxon>Craniata</taxon>
        <taxon>Vertebrata</taxon>
        <taxon>Euteleostomi</taxon>
        <taxon>Amphibia</taxon>
        <taxon>Batrachia</taxon>
        <taxon>Caudata</taxon>
        <taxon>Salamandroidea</taxon>
        <taxon>Salamandridae</taxon>
        <taxon>Pleurodelinae</taxon>
        <taxon>Pleurodeles</taxon>
    </lineage>
</organism>
<evidence type="ECO:0000313" key="3">
    <source>
        <dbReference type="Proteomes" id="UP001066276"/>
    </source>
</evidence>
<evidence type="ECO:0000313" key="2">
    <source>
        <dbReference type="EMBL" id="KAJ1211966.1"/>
    </source>
</evidence>
<dbReference type="EMBL" id="JANPWB010000002">
    <property type="protein sequence ID" value="KAJ1211966.1"/>
    <property type="molecule type" value="Genomic_DNA"/>
</dbReference>
<sequence>MPLSGLADGIANRGTEMVTQEACGRNEEDTIIGGLGQHIRVLTRANRPGGKGCHTATAQSRTKAILS</sequence>